<feature type="transmembrane region" description="Helical" evidence="12">
    <location>
        <begin position="173"/>
        <end position="193"/>
    </location>
</feature>
<keyword evidence="7 12" id="KW-0769">Symport</keyword>
<dbReference type="HOGENOM" id="CLU_008142_4_2_4"/>
<evidence type="ECO:0000256" key="6">
    <source>
        <dbReference type="ARBA" id="ARBA00022692"/>
    </source>
</evidence>
<keyword evidence="4 12" id="KW-1003">Cell membrane</keyword>
<feature type="domain" description="K+ potassium transporter integral membrane" evidence="13">
    <location>
        <begin position="13"/>
        <end position="466"/>
    </location>
</feature>
<keyword evidence="9 12" id="KW-1133">Transmembrane helix</keyword>
<evidence type="ECO:0000256" key="8">
    <source>
        <dbReference type="ARBA" id="ARBA00022958"/>
    </source>
</evidence>
<keyword evidence="11 12" id="KW-0472">Membrane</keyword>
<dbReference type="InterPro" id="IPR003855">
    <property type="entry name" value="K+_transporter"/>
</dbReference>
<protein>
    <recommendedName>
        <fullName evidence="12">Probable potassium transport system protein Kup</fullName>
    </recommendedName>
</protein>
<feature type="transmembrane region" description="Helical" evidence="12">
    <location>
        <begin position="106"/>
        <end position="131"/>
    </location>
</feature>
<reference evidence="15 16" key="1">
    <citation type="journal article" date="2014" name="Syst. Appl. Microbiol.">
        <title>Complete genomes of freshwater sulfur oxidizers Sulfuricella denitrificans skB26 and Sulfuritalea hydrogenivorans sk43H: genetic insights into the sulfur oxidation pathway of betaproteobacteria.</title>
        <authorList>
            <person name="Watanabe T."/>
            <person name="Kojima H."/>
            <person name="Fukui M."/>
        </authorList>
    </citation>
    <scope>NUCLEOTIDE SEQUENCE [LARGE SCALE GENOMIC DNA]</scope>
    <source>
        <strain evidence="15">DSM22779</strain>
    </source>
</reference>
<comment type="similarity">
    <text evidence="2 12">Belongs to the HAK/KUP transporter (TC 2.A.72) family.</text>
</comment>
<dbReference type="AlphaFoldDB" id="W0SFL2"/>
<dbReference type="GO" id="GO:0005886">
    <property type="term" value="C:plasma membrane"/>
    <property type="evidence" value="ECO:0007669"/>
    <property type="project" value="UniProtKB-SubCell"/>
</dbReference>
<evidence type="ECO:0000256" key="9">
    <source>
        <dbReference type="ARBA" id="ARBA00022989"/>
    </source>
</evidence>
<dbReference type="OrthoDB" id="9805577at2"/>
<comment type="function">
    <text evidence="12">Transport of potassium into the cell. Likely operates as a K(+):H(+) symporter.</text>
</comment>
<name>W0SFL2_9PROT</name>
<dbReference type="GO" id="GO:0015293">
    <property type="term" value="F:symporter activity"/>
    <property type="evidence" value="ECO:0007669"/>
    <property type="project" value="UniProtKB-UniRule"/>
</dbReference>
<keyword evidence="16" id="KW-1185">Reference proteome</keyword>
<comment type="catalytic activity">
    <reaction evidence="12">
        <text>K(+)(in) + H(+)(in) = K(+)(out) + H(+)(out)</text>
        <dbReference type="Rhea" id="RHEA:28490"/>
        <dbReference type="ChEBI" id="CHEBI:15378"/>
        <dbReference type="ChEBI" id="CHEBI:29103"/>
    </reaction>
</comment>
<feature type="transmembrane region" description="Helical" evidence="12">
    <location>
        <begin position="216"/>
        <end position="237"/>
    </location>
</feature>
<dbReference type="InterPro" id="IPR023051">
    <property type="entry name" value="Kup"/>
</dbReference>
<evidence type="ECO:0000256" key="5">
    <source>
        <dbReference type="ARBA" id="ARBA00022538"/>
    </source>
</evidence>
<keyword evidence="5 12" id="KW-0633">Potassium transport</keyword>
<evidence type="ECO:0000259" key="13">
    <source>
        <dbReference type="Pfam" id="PF02705"/>
    </source>
</evidence>
<feature type="transmembrane region" description="Helical" evidence="12">
    <location>
        <begin position="367"/>
        <end position="388"/>
    </location>
</feature>
<feature type="transmembrane region" description="Helical" evidence="12">
    <location>
        <begin position="47"/>
        <end position="71"/>
    </location>
</feature>
<feature type="transmembrane region" description="Helical" evidence="12">
    <location>
        <begin position="249"/>
        <end position="269"/>
    </location>
</feature>
<dbReference type="Proteomes" id="UP000031637">
    <property type="component" value="Chromosome"/>
</dbReference>
<dbReference type="KEGG" id="shd:SUTH_01763"/>
<evidence type="ECO:0000313" key="15">
    <source>
        <dbReference type="EMBL" id="BAO29555.1"/>
    </source>
</evidence>
<keyword evidence="8 12" id="KW-0630">Potassium</keyword>
<dbReference type="Pfam" id="PF22776">
    <property type="entry name" value="K_trans_C"/>
    <property type="match status" value="1"/>
</dbReference>
<dbReference type="HAMAP" id="MF_01522">
    <property type="entry name" value="Kup"/>
    <property type="match status" value="1"/>
</dbReference>
<evidence type="ECO:0000313" key="16">
    <source>
        <dbReference type="Proteomes" id="UP000031637"/>
    </source>
</evidence>
<evidence type="ECO:0000256" key="2">
    <source>
        <dbReference type="ARBA" id="ARBA00007019"/>
    </source>
</evidence>
<sequence>MSHETDKDSTAVLALAALGVVYGDIGTSPLYALKEVFGNAHHPVPITAANVLGILSLVFWSLIVVVSFKYVTLILRADNKGEGGIMALMARVLADEGLSGRTRQAVILLGLFGAALFYGDGLITPAISVLSAVEGLEVATPMFAHYVVPITLGILLGLFWIQSHGTGKVGVAFGPITCVWFAALAVMGLMQIVQHPGILAALLPQHALAFVAADPALGFLAMGSVFLALTGAEALYADMGHFGRRPIRLAWFGLVLPALLLNYFGQGALLLADPATIKNPFYLMAPDWFLLPLVGLATAATVIASQAVITGVYSITQQAIQLGYAPRMELRHTSGSQMGQIYMPGVNWLMLLGVIALVLAFKSSTNLAAAYGIAVTGTMIITTLFAYLVARRQWGWRRRLAIPVFGGLLALDVVFLAANSTKILEGGWFPLVFGGAVYLVLTTWKAGRKLLQQKLDTQALLLRDFIVGIETPDTITVPGTAVFMTPYPDHVPHALLHNLKHNKVLHQQIALVTVTIESVPRVPEAQRVVVERLNHRFYRVGIHFGFMDIPDVPAALEWCAEQGLSFDPMTTSYFLGRETVMPRVGSEMPYWREALFATLYRNARTAADFFGLPPNQVVELGTRVAL</sequence>
<keyword evidence="10 12" id="KW-0406">Ion transport</keyword>
<dbReference type="InterPro" id="IPR053951">
    <property type="entry name" value="K_trans_N"/>
</dbReference>
<keyword evidence="6 12" id="KW-0812">Transmembrane</keyword>
<dbReference type="InterPro" id="IPR053952">
    <property type="entry name" value="K_trans_C"/>
</dbReference>
<feature type="transmembrane region" description="Helical" evidence="12">
    <location>
        <begin position="143"/>
        <end position="161"/>
    </location>
</feature>
<evidence type="ECO:0000256" key="12">
    <source>
        <dbReference type="HAMAP-Rule" id="MF_01522"/>
    </source>
</evidence>
<feature type="transmembrane region" description="Helical" evidence="12">
    <location>
        <begin position="400"/>
        <end position="421"/>
    </location>
</feature>
<proteinExistence type="inferred from homology"/>
<evidence type="ECO:0000256" key="1">
    <source>
        <dbReference type="ARBA" id="ARBA00004141"/>
    </source>
</evidence>
<evidence type="ECO:0000256" key="3">
    <source>
        <dbReference type="ARBA" id="ARBA00022448"/>
    </source>
</evidence>
<dbReference type="PANTHER" id="PTHR30540:SF79">
    <property type="entry name" value="LOW AFFINITY POTASSIUM TRANSPORT SYSTEM PROTEIN KUP"/>
    <property type="match status" value="1"/>
</dbReference>
<feature type="transmembrane region" description="Helical" evidence="12">
    <location>
        <begin position="341"/>
        <end position="361"/>
    </location>
</feature>
<dbReference type="EMBL" id="AP012547">
    <property type="protein sequence ID" value="BAO29555.1"/>
    <property type="molecule type" value="Genomic_DNA"/>
</dbReference>
<evidence type="ECO:0000256" key="11">
    <source>
        <dbReference type="ARBA" id="ARBA00023136"/>
    </source>
</evidence>
<dbReference type="STRING" id="1223802.SUTH_01763"/>
<evidence type="ECO:0000259" key="14">
    <source>
        <dbReference type="Pfam" id="PF22776"/>
    </source>
</evidence>
<organism evidence="15 16">
    <name type="scientific">Sulfuritalea hydrogenivorans sk43H</name>
    <dbReference type="NCBI Taxonomy" id="1223802"/>
    <lineage>
        <taxon>Bacteria</taxon>
        <taxon>Pseudomonadati</taxon>
        <taxon>Pseudomonadota</taxon>
        <taxon>Betaproteobacteria</taxon>
        <taxon>Nitrosomonadales</taxon>
        <taxon>Sterolibacteriaceae</taxon>
        <taxon>Sulfuritalea</taxon>
    </lineage>
</organism>
<comment type="subcellular location">
    <subcellularLocation>
        <location evidence="12">Cell membrane</location>
        <topology evidence="12">Multi-pass membrane protein</topology>
    </subcellularLocation>
    <subcellularLocation>
        <location evidence="1">Membrane</location>
        <topology evidence="1">Multi-pass membrane protein</topology>
    </subcellularLocation>
</comment>
<gene>
    <name evidence="12" type="primary">kup</name>
    <name evidence="15" type="ORF">SUTH_01763</name>
</gene>
<feature type="domain" description="K+ potassium transporter C-terminal" evidence="14">
    <location>
        <begin position="478"/>
        <end position="626"/>
    </location>
</feature>
<evidence type="ECO:0000256" key="7">
    <source>
        <dbReference type="ARBA" id="ARBA00022847"/>
    </source>
</evidence>
<feature type="transmembrane region" description="Helical" evidence="12">
    <location>
        <begin position="427"/>
        <end position="444"/>
    </location>
</feature>
<evidence type="ECO:0000256" key="4">
    <source>
        <dbReference type="ARBA" id="ARBA00022475"/>
    </source>
</evidence>
<dbReference type="RefSeq" id="WP_041098632.1">
    <property type="nucleotide sequence ID" value="NZ_AP012547.1"/>
</dbReference>
<evidence type="ECO:0000256" key="10">
    <source>
        <dbReference type="ARBA" id="ARBA00023065"/>
    </source>
</evidence>
<dbReference type="Pfam" id="PF02705">
    <property type="entry name" value="K_trans"/>
    <property type="match status" value="1"/>
</dbReference>
<keyword evidence="3 12" id="KW-0813">Transport</keyword>
<accession>W0SFL2</accession>
<dbReference type="GO" id="GO:0015079">
    <property type="term" value="F:potassium ion transmembrane transporter activity"/>
    <property type="evidence" value="ECO:0007669"/>
    <property type="project" value="UniProtKB-UniRule"/>
</dbReference>
<dbReference type="PANTHER" id="PTHR30540">
    <property type="entry name" value="OSMOTIC STRESS POTASSIUM TRANSPORTER"/>
    <property type="match status" value="1"/>
</dbReference>
<feature type="transmembrane region" description="Helical" evidence="12">
    <location>
        <begin position="289"/>
        <end position="313"/>
    </location>
</feature>